<evidence type="ECO:0000256" key="1">
    <source>
        <dbReference type="SAM" id="MobiDB-lite"/>
    </source>
</evidence>
<accession>A0A1D1YGJ2</accession>
<feature type="non-terminal residue" evidence="2">
    <location>
        <position position="158"/>
    </location>
</feature>
<feature type="region of interest" description="Disordered" evidence="1">
    <location>
        <begin position="59"/>
        <end position="91"/>
    </location>
</feature>
<gene>
    <name evidence="2" type="primary">LACS1_0</name>
    <name evidence="2" type="ORF">g.372</name>
</gene>
<dbReference type="EMBL" id="GDJX01014178">
    <property type="protein sequence ID" value="JAT53758.1"/>
    <property type="molecule type" value="Transcribed_RNA"/>
</dbReference>
<proteinExistence type="predicted"/>
<reference evidence="2" key="1">
    <citation type="submission" date="2015-07" db="EMBL/GenBank/DDBJ databases">
        <title>Transcriptome Assembly of Anthurium amnicola.</title>
        <authorList>
            <person name="Suzuki J."/>
        </authorList>
    </citation>
    <scope>NUCLEOTIDE SEQUENCE</scope>
</reference>
<name>A0A1D1YGJ2_9ARAE</name>
<sequence>MMSLCKTVHHLLLRFPDPDDRCRSNPRPRCGAPFPSDTAGLRCVAVQLLSPPAHVVESAAVRSRTPLSTPSSSPPTSPQQGQERIDEGTRGLSYLYGGGRLELCTESLGFESCCDGRMGPEEERTEREIRRRIEEAGGRRRSAGSGPASRCGRPRQAR</sequence>
<protein>
    <submittedName>
        <fullName evidence="2">Long chain acyl-CoA synthetase 1</fullName>
    </submittedName>
</protein>
<feature type="region of interest" description="Disordered" evidence="1">
    <location>
        <begin position="115"/>
        <end position="158"/>
    </location>
</feature>
<evidence type="ECO:0000313" key="2">
    <source>
        <dbReference type="EMBL" id="JAT53758.1"/>
    </source>
</evidence>
<feature type="compositionally biased region" description="Basic and acidic residues" evidence="1">
    <location>
        <begin position="118"/>
        <end position="138"/>
    </location>
</feature>
<organism evidence="2">
    <name type="scientific">Anthurium amnicola</name>
    <dbReference type="NCBI Taxonomy" id="1678845"/>
    <lineage>
        <taxon>Eukaryota</taxon>
        <taxon>Viridiplantae</taxon>
        <taxon>Streptophyta</taxon>
        <taxon>Embryophyta</taxon>
        <taxon>Tracheophyta</taxon>
        <taxon>Spermatophyta</taxon>
        <taxon>Magnoliopsida</taxon>
        <taxon>Liliopsida</taxon>
        <taxon>Araceae</taxon>
        <taxon>Pothoideae</taxon>
        <taxon>Potheae</taxon>
        <taxon>Anthurium</taxon>
    </lineage>
</organism>
<dbReference type="AlphaFoldDB" id="A0A1D1YGJ2"/>